<evidence type="ECO:0000256" key="1">
    <source>
        <dbReference type="SAM" id="MobiDB-lite"/>
    </source>
</evidence>
<dbReference type="eggNOG" id="ENOG5033G87">
    <property type="taxonomic scope" value="Bacteria"/>
</dbReference>
<protein>
    <recommendedName>
        <fullName evidence="4">Phosphodiesterase</fullName>
    </recommendedName>
</protein>
<dbReference type="AlphaFoldDB" id="A0YHB2"/>
<comment type="caution">
    <text evidence="2">The sequence shown here is derived from an EMBL/GenBank/DDBJ whole genome shotgun (WGS) entry which is preliminary data.</text>
</comment>
<reference evidence="2 3" key="1">
    <citation type="journal article" date="2010" name="J. Bacteriol.">
        <title>Genome sequence of the oligotrophic marine Gammaproteobacterium HTCC2143, isolated from the Oregon Coast.</title>
        <authorList>
            <person name="Oh H.M."/>
            <person name="Kang I."/>
            <person name="Ferriera S."/>
            <person name="Giovannoni S.J."/>
            <person name="Cho J.C."/>
        </authorList>
    </citation>
    <scope>NUCLEOTIDE SEQUENCE [LARGE SCALE GENOMIC DNA]</scope>
    <source>
        <strain evidence="2 3">HTCC2143</strain>
    </source>
</reference>
<sequence>MANKHIAINIVLFATLMALTGISQAETILLPIAGQGNYLGEIIKPVKGQKQQQISHQFGTPIHTSTPTGTPPITRWDYPDFSVYFEGDVVIHSVLKHRRLDSQATDKR</sequence>
<dbReference type="STRING" id="247633.GP2143_07028"/>
<keyword evidence="3" id="KW-1185">Reference proteome</keyword>
<name>A0YHB2_9GAMM</name>
<dbReference type="Proteomes" id="UP000004931">
    <property type="component" value="Unassembled WGS sequence"/>
</dbReference>
<feature type="region of interest" description="Disordered" evidence="1">
    <location>
        <begin position="54"/>
        <end position="73"/>
    </location>
</feature>
<dbReference type="EMBL" id="AAVT01000015">
    <property type="protein sequence ID" value="EAW29781.1"/>
    <property type="molecule type" value="Genomic_DNA"/>
</dbReference>
<accession>A0YHB2</accession>
<evidence type="ECO:0000313" key="2">
    <source>
        <dbReference type="EMBL" id="EAW29781.1"/>
    </source>
</evidence>
<proteinExistence type="predicted"/>
<gene>
    <name evidence="2" type="ORF">GP2143_07028</name>
</gene>
<dbReference type="OrthoDB" id="7063662at2"/>
<feature type="compositionally biased region" description="Polar residues" evidence="1">
    <location>
        <begin position="54"/>
        <end position="68"/>
    </location>
</feature>
<evidence type="ECO:0008006" key="4">
    <source>
        <dbReference type="Google" id="ProtNLM"/>
    </source>
</evidence>
<evidence type="ECO:0000313" key="3">
    <source>
        <dbReference type="Proteomes" id="UP000004931"/>
    </source>
</evidence>
<organism evidence="2 3">
    <name type="scientific">marine gamma proteobacterium HTCC2143</name>
    <dbReference type="NCBI Taxonomy" id="247633"/>
    <lineage>
        <taxon>Bacteria</taxon>
        <taxon>Pseudomonadati</taxon>
        <taxon>Pseudomonadota</taxon>
        <taxon>Gammaproteobacteria</taxon>
        <taxon>Cellvibrionales</taxon>
        <taxon>Spongiibacteraceae</taxon>
        <taxon>BD1-7 clade</taxon>
    </lineage>
</organism>